<evidence type="ECO:0000313" key="2">
    <source>
        <dbReference type="Proteomes" id="UP000194235"/>
    </source>
</evidence>
<sequence>MDNNEFEKLLAKANLGKKEFSQISNTPYQTIMNWKRIDSVPDWTKPFLENHLKVKSYEQIKEIVFKIEKP</sequence>
<dbReference type="RefSeq" id="WP_004306054.1">
    <property type="nucleotide sequence ID" value="NZ_JAQBSB010000004.1"/>
</dbReference>
<protein>
    <submittedName>
        <fullName evidence="1">Acyl carrier protein</fullName>
    </submittedName>
</protein>
<reference evidence="1 2" key="1">
    <citation type="submission" date="2017-03" db="EMBL/GenBank/DDBJ databases">
        <title>Characterization of Campylobacter jejuni water isolates.</title>
        <authorList>
            <person name="Nilsson A."/>
            <person name="Skarp A."/>
            <person name="Johansson C."/>
            <person name="Kaden R."/>
            <person name="Engstrand L."/>
            <person name="Rautelin H."/>
        </authorList>
    </citation>
    <scope>NUCLEOTIDE SEQUENCE [LARGE SCALE GENOMIC DNA]</scope>
    <source>
        <strain evidence="1 2">VA12</strain>
    </source>
</reference>
<comment type="caution">
    <text evidence="1">The sequence shown here is derived from an EMBL/GenBank/DDBJ whole genome shotgun (WGS) entry which is preliminary data.</text>
</comment>
<accession>A0AAX0NQ73</accession>
<name>A0AAX0NQ73_CAMJU</name>
<gene>
    <name evidence="1" type="ORF">B5Y32_02070</name>
</gene>
<proteinExistence type="predicted"/>
<dbReference type="Proteomes" id="UP000194235">
    <property type="component" value="Unassembled WGS sequence"/>
</dbReference>
<evidence type="ECO:0000313" key="1">
    <source>
        <dbReference type="EMBL" id="OSY78203.1"/>
    </source>
</evidence>
<organism evidence="1 2">
    <name type="scientific">Campylobacter jejuni</name>
    <dbReference type="NCBI Taxonomy" id="197"/>
    <lineage>
        <taxon>Bacteria</taxon>
        <taxon>Pseudomonadati</taxon>
        <taxon>Campylobacterota</taxon>
        <taxon>Epsilonproteobacteria</taxon>
        <taxon>Campylobacterales</taxon>
        <taxon>Campylobacteraceae</taxon>
        <taxon>Campylobacter</taxon>
    </lineage>
</organism>
<dbReference type="AlphaFoldDB" id="A0AAX0NQ73"/>
<dbReference type="EMBL" id="NAAF01000003">
    <property type="protein sequence ID" value="OSY78203.1"/>
    <property type="molecule type" value="Genomic_DNA"/>
</dbReference>